<evidence type="ECO:0000256" key="2">
    <source>
        <dbReference type="SAM" id="MobiDB-lite"/>
    </source>
</evidence>
<feature type="region of interest" description="Disordered" evidence="2">
    <location>
        <begin position="501"/>
        <end position="524"/>
    </location>
</feature>
<protein>
    <submittedName>
        <fullName evidence="4">Peptidoglycan DD-metalloendopeptidase family protein</fullName>
    </submittedName>
</protein>
<dbReference type="CDD" id="cd12797">
    <property type="entry name" value="M23_peptidase"/>
    <property type="match status" value="1"/>
</dbReference>
<name>A0A8J6XA28_9CYAN</name>
<dbReference type="Gene3D" id="2.70.70.10">
    <property type="entry name" value="Glucose Permease (Domain IIA)"/>
    <property type="match status" value="1"/>
</dbReference>
<gene>
    <name evidence="4" type="ORF">ICL16_01545</name>
</gene>
<dbReference type="PANTHER" id="PTHR21666">
    <property type="entry name" value="PEPTIDASE-RELATED"/>
    <property type="match status" value="1"/>
</dbReference>
<proteinExistence type="predicted"/>
<feature type="coiled-coil region" evidence="1">
    <location>
        <begin position="427"/>
        <end position="454"/>
    </location>
</feature>
<dbReference type="InterPro" id="IPR050570">
    <property type="entry name" value="Cell_wall_metabolism_enzyme"/>
</dbReference>
<keyword evidence="5" id="KW-1185">Reference proteome</keyword>
<dbReference type="SUPFAM" id="SSF51261">
    <property type="entry name" value="Duplicated hybrid motif"/>
    <property type="match status" value="1"/>
</dbReference>
<evidence type="ECO:0000256" key="1">
    <source>
        <dbReference type="SAM" id="Coils"/>
    </source>
</evidence>
<dbReference type="PANTHER" id="PTHR21666:SF270">
    <property type="entry name" value="MUREIN HYDROLASE ACTIVATOR ENVC"/>
    <property type="match status" value="1"/>
</dbReference>
<sequence length="702" mass="74896">MKRALKKKEKAVLENTLSEDAHMEPSLNPRVNRLMPTKVAMIGLAISMGATSLLVTRQSDGAIAAETVGNQNAASTIPTNDSELQLNQATPVVKPENAAIVEPTAVSQVPGLAAQWQVEANKEARMLSNKLTASKSTEVKELSHEDKTNVSQFKNNKNLGFTGNQSVLADSNPAQAGTVSNPINVQLKAQQEFALSSLQQKSNRLRATLAESRQKENQDELPKVTPMMPMTTVEKTSQIPQQSQPSTSRTKLVSRLKQRYLAQPAPLASATPVTSVDNATSTPIADATEETQAVTASSYGTVSELIKANSQGNPQLPSSQTQIPATATRVGTVTQMPLTSNSNVVTPSATVDINNTSTKTEHSSVSVSTPISTNTQFKPVTEPTAAANAPTLATTPEVSHGIGGDSPIPPALTQQLVAQQGATVKKTKLKNQRLRSLQAEIERLREKYRTQQSGSSSGNVVVSEGIQRNDEAINNSSVTIPVPSLNNQPVPISVPKPMYEYSKPSSRSRTNQNTEEPINPEYLPNRTTVTIPARNVDASQSLSTMRGTPVAPDLPPLAAVDRYLPRPIDETTASTGSYIWPAKGVLTSGYGWRWGRMHKGIDIAGPTGTPIYAAADGVVEKAGWNSGGYGNLVDIRHPDGSLTRYGHNSKVMVQVGQQVRQGETIAAMGSTGFSTGPHSHFEIHPSGQGAVNPIALLPQPRI</sequence>
<dbReference type="InterPro" id="IPR016047">
    <property type="entry name" value="M23ase_b-sheet_dom"/>
</dbReference>
<dbReference type="AlphaFoldDB" id="A0A8J6XA28"/>
<organism evidence="4 5">
    <name type="scientific">Iningainema tapete BLCC-T55</name>
    <dbReference type="NCBI Taxonomy" id="2748662"/>
    <lineage>
        <taxon>Bacteria</taxon>
        <taxon>Bacillati</taxon>
        <taxon>Cyanobacteriota</taxon>
        <taxon>Cyanophyceae</taxon>
        <taxon>Nostocales</taxon>
        <taxon>Scytonemataceae</taxon>
        <taxon>Iningainema tapete</taxon>
    </lineage>
</organism>
<dbReference type="EMBL" id="JACXAE010000009">
    <property type="protein sequence ID" value="MBD2770840.1"/>
    <property type="molecule type" value="Genomic_DNA"/>
</dbReference>
<keyword evidence="1" id="KW-0175">Coiled coil</keyword>
<evidence type="ECO:0000313" key="5">
    <source>
        <dbReference type="Proteomes" id="UP000629098"/>
    </source>
</evidence>
<feature type="domain" description="M23ase beta-sheet core" evidence="3">
    <location>
        <begin position="596"/>
        <end position="693"/>
    </location>
</feature>
<feature type="compositionally biased region" description="Polar residues" evidence="2">
    <location>
        <begin position="503"/>
        <end position="516"/>
    </location>
</feature>
<reference evidence="4" key="1">
    <citation type="submission" date="2020-09" db="EMBL/GenBank/DDBJ databases">
        <title>Iningainema tapete sp. nov. (Scytonemataceae, Cyanobacteria) from greenhouses in central Florida (USA) produces two types of nodularin with biosynthetic potential for microcystin-LR and anabaenopeptins.</title>
        <authorList>
            <person name="Berthold D.E."/>
            <person name="Lefler F.W."/>
            <person name="Huang I.-S."/>
            <person name="Abdulla H."/>
            <person name="Zimba P.V."/>
            <person name="Laughinghouse H.D. IV."/>
        </authorList>
    </citation>
    <scope>NUCLEOTIDE SEQUENCE</scope>
    <source>
        <strain evidence="4">BLCCT55</strain>
    </source>
</reference>
<dbReference type="GO" id="GO:0004222">
    <property type="term" value="F:metalloendopeptidase activity"/>
    <property type="evidence" value="ECO:0007669"/>
    <property type="project" value="TreeGrafter"/>
</dbReference>
<dbReference type="Proteomes" id="UP000629098">
    <property type="component" value="Unassembled WGS sequence"/>
</dbReference>
<evidence type="ECO:0000259" key="3">
    <source>
        <dbReference type="Pfam" id="PF01551"/>
    </source>
</evidence>
<evidence type="ECO:0000313" key="4">
    <source>
        <dbReference type="EMBL" id="MBD2770840.1"/>
    </source>
</evidence>
<dbReference type="RefSeq" id="WP_190825126.1">
    <property type="nucleotide sequence ID" value="NZ_CAWPPI010000009.1"/>
</dbReference>
<comment type="caution">
    <text evidence="4">The sequence shown here is derived from an EMBL/GenBank/DDBJ whole genome shotgun (WGS) entry which is preliminary data.</text>
</comment>
<accession>A0A8J6XA28</accession>
<dbReference type="Pfam" id="PF01551">
    <property type="entry name" value="Peptidase_M23"/>
    <property type="match status" value="1"/>
</dbReference>
<dbReference type="InterPro" id="IPR011055">
    <property type="entry name" value="Dup_hybrid_motif"/>
</dbReference>